<dbReference type="GO" id="GO:0016301">
    <property type="term" value="F:kinase activity"/>
    <property type="evidence" value="ECO:0007669"/>
    <property type="project" value="UniProtKB-KW"/>
</dbReference>
<dbReference type="InterPro" id="IPR005467">
    <property type="entry name" value="His_kinase_dom"/>
</dbReference>
<evidence type="ECO:0000256" key="2">
    <source>
        <dbReference type="ARBA" id="ARBA00012438"/>
    </source>
</evidence>
<dbReference type="PANTHER" id="PTHR45453">
    <property type="entry name" value="PHOSPHATE REGULON SENSOR PROTEIN PHOR"/>
    <property type="match status" value="1"/>
</dbReference>
<dbReference type="PRINTS" id="PR00344">
    <property type="entry name" value="BCTRLSENSOR"/>
</dbReference>
<reference evidence="10" key="1">
    <citation type="journal article" date="2019" name="Int. J. Syst. Evol. Microbiol.">
        <title>The Global Catalogue of Microorganisms (GCM) 10K type strain sequencing project: providing services to taxonomists for standard genome sequencing and annotation.</title>
        <authorList>
            <consortium name="The Broad Institute Genomics Platform"/>
            <consortium name="The Broad Institute Genome Sequencing Center for Infectious Disease"/>
            <person name="Wu L."/>
            <person name="Ma J."/>
        </authorList>
    </citation>
    <scope>NUCLEOTIDE SEQUENCE [LARGE SCALE GENOMIC DNA]</scope>
    <source>
        <strain evidence="10">KCTC 52925</strain>
    </source>
</reference>
<dbReference type="InterPro" id="IPR003594">
    <property type="entry name" value="HATPase_dom"/>
</dbReference>
<keyword evidence="10" id="KW-1185">Reference proteome</keyword>
<proteinExistence type="predicted"/>
<evidence type="ECO:0000256" key="4">
    <source>
        <dbReference type="ARBA" id="ARBA00022679"/>
    </source>
</evidence>
<evidence type="ECO:0000313" key="10">
    <source>
        <dbReference type="Proteomes" id="UP001597438"/>
    </source>
</evidence>
<evidence type="ECO:0000256" key="3">
    <source>
        <dbReference type="ARBA" id="ARBA00022553"/>
    </source>
</evidence>
<dbReference type="SMART" id="SM00387">
    <property type="entry name" value="HATPase_c"/>
    <property type="match status" value="1"/>
</dbReference>
<keyword evidence="4" id="KW-0808">Transferase</keyword>
<dbReference type="SUPFAM" id="SSF55874">
    <property type="entry name" value="ATPase domain of HSP90 chaperone/DNA topoisomerase II/histidine kinase"/>
    <property type="match status" value="1"/>
</dbReference>
<evidence type="ECO:0000256" key="7">
    <source>
        <dbReference type="SAM" id="Phobius"/>
    </source>
</evidence>
<dbReference type="Proteomes" id="UP001597438">
    <property type="component" value="Unassembled WGS sequence"/>
</dbReference>
<dbReference type="Pfam" id="PF02518">
    <property type="entry name" value="HATPase_c"/>
    <property type="match status" value="1"/>
</dbReference>
<dbReference type="Pfam" id="PF00512">
    <property type="entry name" value="HisKA"/>
    <property type="match status" value="1"/>
</dbReference>
<sequence>MQDRHYQPILYFVSLVVLITLGIQVYWNYKNFQSAKQQLINEVQTSVDNAIDAYYVDLADKNTIGLTFEGDRDSSSDAQLNKLYKFLDSSKTDLISSIDSIDPKEITGFKFLKKSTFNDTSNPVFKKISTNEKQKAKIDSFFGTGKKMKFPGDSLFKLASKVIISITTDTLQTSPLNTFIDEQLKQKKIEIDYGYIFENNSGNLQTHNPDITDEESLSTTSKSAYLPKNSSFKFFFNPNTALILKRNLLGLVLSAILIACVIGCLLFLLQIIKRQKKLADMKNDLISNITHEFKTPISTVKVALEGIADFNKNNDPVKTRSYLEISNTHLGKLQMMVEKLLETATLDGDQLQMNREELSIALLLKELIAKHKDLAPDKNFHFEQNLKNVWIMADPFHLENALNNILDNAVKYGGETINILLSSENEKLIISIADSGHGLGKSEAAQVFEKFYRVPKGNTHDVKGFGIGLYYTKKIIEKHGGSISVDIRKHTNFIIELPRNV</sequence>
<evidence type="ECO:0000256" key="5">
    <source>
        <dbReference type="ARBA" id="ARBA00022777"/>
    </source>
</evidence>
<evidence type="ECO:0000313" key="9">
    <source>
        <dbReference type="EMBL" id="MFD2832875.1"/>
    </source>
</evidence>
<keyword evidence="6" id="KW-0902">Two-component regulatory system</keyword>
<keyword evidence="7" id="KW-1133">Transmembrane helix</keyword>
<keyword evidence="7" id="KW-0472">Membrane</keyword>
<dbReference type="SUPFAM" id="SSF47384">
    <property type="entry name" value="Homodimeric domain of signal transducing histidine kinase"/>
    <property type="match status" value="1"/>
</dbReference>
<dbReference type="PANTHER" id="PTHR45453:SF1">
    <property type="entry name" value="PHOSPHATE REGULON SENSOR PROTEIN PHOR"/>
    <property type="match status" value="1"/>
</dbReference>
<name>A0ABW5X2R8_9FLAO</name>
<comment type="caution">
    <text evidence="9">The sequence shown here is derived from an EMBL/GenBank/DDBJ whole genome shotgun (WGS) entry which is preliminary data.</text>
</comment>
<dbReference type="CDD" id="cd00082">
    <property type="entry name" value="HisKA"/>
    <property type="match status" value="1"/>
</dbReference>
<feature type="transmembrane region" description="Helical" evidence="7">
    <location>
        <begin position="9"/>
        <end position="27"/>
    </location>
</feature>
<dbReference type="EMBL" id="JBHUOJ010000010">
    <property type="protein sequence ID" value="MFD2832875.1"/>
    <property type="molecule type" value="Genomic_DNA"/>
</dbReference>
<organism evidence="9 10">
    <name type="scientific">Christiangramia antarctica</name>
    <dbReference type="NCBI Taxonomy" id="2058158"/>
    <lineage>
        <taxon>Bacteria</taxon>
        <taxon>Pseudomonadati</taxon>
        <taxon>Bacteroidota</taxon>
        <taxon>Flavobacteriia</taxon>
        <taxon>Flavobacteriales</taxon>
        <taxon>Flavobacteriaceae</taxon>
        <taxon>Christiangramia</taxon>
    </lineage>
</organism>
<evidence type="ECO:0000256" key="6">
    <source>
        <dbReference type="ARBA" id="ARBA00023012"/>
    </source>
</evidence>
<dbReference type="InterPro" id="IPR036890">
    <property type="entry name" value="HATPase_C_sf"/>
</dbReference>
<feature type="transmembrane region" description="Helical" evidence="7">
    <location>
        <begin position="248"/>
        <end position="272"/>
    </location>
</feature>
<dbReference type="InterPro" id="IPR036097">
    <property type="entry name" value="HisK_dim/P_sf"/>
</dbReference>
<keyword evidence="5 9" id="KW-0418">Kinase</keyword>
<dbReference type="EC" id="2.7.13.3" evidence="2"/>
<dbReference type="PROSITE" id="PS50109">
    <property type="entry name" value="HIS_KIN"/>
    <property type="match status" value="1"/>
</dbReference>
<dbReference type="Gene3D" id="3.30.565.10">
    <property type="entry name" value="Histidine kinase-like ATPase, C-terminal domain"/>
    <property type="match status" value="1"/>
</dbReference>
<protein>
    <recommendedName>
        <fullName evidence="2">histidine kinase</fullName>
        <ecNumber evidence="2">2.7.13.3</ecNumber>
    </recommendedName>
</protein>
<dbReference type="InterPro" id="IPR004358">
    <property type="entry name" value="Sig_transdc_His_kin-like_C"/>
</dbReference>
<gene>
    <name evidence="9" type="ORF">ACFSYS_06200</name>
</gene>
<evidence type="ECO:0000256" key="1">
    <source>
        <dbReference type="ARBA" id="ARBA00000085"/>
    </source>
</evidence>
<dbReference type="RefSeq" id="WP_251742706.1">
    <property type="nucleotide sequence ID" value="NZ_JBHUOJ010000010.1"/>
</dbReference>
<accession>A0ABW5X2R8</accession>
<comment type="catalytic activity">
    <reaction evidence="1">
        <text>ATP + protein L-histidine = ADP + protein N-phospho-L-histidine.</text>
        <dbReference type="EC" id="2.7.13.3"/>
    </reaction>
</comment>
<feature type="domain" description="Histidine kinase" evidence="8">
    <location>
        <begin position="288"/>
        <end position="501"/>
    </location>
</feature>
<dbReference type="InterPro" id="IPR003661">
    <property type="entry name" value="HisK_dim/P_dom"/>
</dbReference>
<dbReference type="InterPro" id="IPR050351">
    <property type="entry name" value="BphY/WalK/GraS-like"/>
</dbReference>
<dbReference type="Gene3D" id="1.10.287.130">
    <property type="match status" value="1"/>
</dbReference>
<keyword evidence="7" id="KW-0812">Transmembrane</keyword>
<evidence type="ECO:0000259" key="8">
    <source>
        <dbReference type="PROSITE" id="PS50109"/>
    </source>
</evidence>
<dbReference type="SMART" id="SM00388">
    <property type="entry name" value="HisKA"/>
    <property type="match status" value="1"/>
</dbReference>
<keyword evidence="3" id="KW-0597">Phosphoprotein</keyword>